<accession>A0A8S9PPR4</accession>
<sequence>MSPQCREIFNNSFVSVGGGVPLGILVLLPVDVVDHGQGVVVTILLPEDITQGLSLPGKNDMIGGDHTRAPPPTMARAVAV</sequence>
<comment type="caution">
    <text evidence="1">The sequence shown here is derived from an EMBL/GenBank/DDBJ whole genome shotgun (WGS) entry which is preliminary data.</text>
</comment>
<proteinExistence type="predicted"/>
<gene>
    <name evidence="1" type="ORF">F2Q69_00047098</name>
</gene>
<evidence type="ECO:0000313" key="2">
    <source>
        <dbReference type="Proteomes" id="UP000712600"/>
    </source>
</evidence>
<organism evidence="1 2">
    <name type="scientific">Brassica cretica</name>
    <name type="common">Mustard</name>
    <dbReference type="NCBI Taxonomy" id="69181"/>
    <lineage>
        <taxon>Eukaryota</taxon>
        <taxon>Viridiplantae</taxon>
        <taxon>Streptophyta</taxon>
        <taxon>Embryophyta</taxon>
        <taxon>Tracheophyta</taxon>
        <taxon>Spermatophyta</taxon>
        <taxon>Magnoliopsida</taxon>
        <taxon>eudicotyledons</taxon>
        <taxon>Gunneridae</taxon>
        <taxon>Pentapetalae</taxon>
        <taxon>rosids</taxon>
        <taxon>malvids</taxon>
        <taxon>Brassicales</taxon>
        <taxon>Brassicaceae</taxon>
        <taxon>Brassiceae</taxon>
        <taxon>Brassica</taxon>
    </lineage>
</organism>
<evidence type="ECO:0000313" key="1">
    <source>
        <dbReference type="EMBL" id="KAF3523258.1"/>
    </source>
</evidence>
<name>A0A8S9PPR4_BRACR</name>
<dbReference type="EMBL" id="QGKX02001347">
    <property type="protein sequence ID" value="KAF3523258.1"/>
    <property type="molecule type" value="Genomic_DNA"/>
</dbReference>
<protein>
    <submittedName>
        <fullName evidence="1">Uncharacterized protein</fullName>
    </submittedName>
</protein>
<reference evidence="1" key="1">
    <citation type="submission" date="2019-12" db="EMBL/GenBank/DDBJ databases">
        <title>Genome sequencing and annotation of Brassica cretica.</title>
        <authorList>
            <person name="Studholme D.J."/>
            <person name="Sarris P."/>
        </authorList>
    </citation>
    <scope>NUCLEOTIDE SEQUENCE</scope>
    <source>
        <strain evidence="1">PFS-109/04</strain>
        <tissue evidence="1">Leaf</tissue>
    </source>
</reference>
<dbReference type="Proteomes" id="UP000712600">
    <property type="component" value="Unassembled WGS sequence"/>
</dbReference>
<dbReference type="AlphaFoldDB" id="A0A8S9PPR4"/>